<dbReference type="RefSeq" id="WP_352889026.1">
    <property type="nucleotide sequence ID" value="NZ_JBEPIJ010000008.1"/>
</dbReference>
<proteinExistence type="predicted"/>
<feature type="signal peptide" evidence="2">
    <location>
        <begin position="1"/>
        <end position="28"/>
    </location>
</feature>
<organism evidence="3 4">
    <name type="scientific">Sinimarinibacterium thermocellulolyticum</name>
    <dbReference type="NCBI Taxonomy" id="3170016"/>
    <lineage>
        <taxon>Bacteria</taxon>
        <taxon>Pseudomonadati</taxon>
        <taxon>Pseudomonadota</taxon>
        <taxon>Gammaproteobacteria</taxon>
        <taxon>Nevskiales</taxon>
        <taxon>Nevskiaceae</taxon>
        <taxon>Sinimarinibacterium</taxon>
    </lineage>
</organism>
<evidence type="ECO:0000256" key="2">
    <source>
        <dbReference type="SAM" id="SignalP"/>
    </source>
</evidence>
<keyword evidence="2" id="KW-0732">Signal</keyword>
<dbReference type="EMBL" id="JBEPIJ010000008">
    <property type="protein sequence ID" value="MES0874069.1"/>
    <property type="molecule type" value="Genomic_DNA"/>
</dbReference>
<evidence type="ECO:0000313" key="3">
    <source>
        <dbReference type="EMBL" id="MES0874069.1"/>
    </source>
</evidence>
<feature type="chain" id="PRO_5046632235" evidence="2">
    <location>
        <begin position="29"/>
        <end position="99"/>
    </location>
</feature>
<keyword evidence="4" id="KW-1185">Reference proteome</keyword>
<evidence type="ECO:0000256" key="1">
    <source>
        <dbReference type="SAM" id="MobiDB-lite"/>
    </source>
</evidence>
<name>A0ABV2AA79_9GAMM</name>
<feature type="compositionally biased region" description="Polar residues" evidence="1">
    <location>
        <begin position="46"/>
        <end position="55"/>
    </location>
</feature>
<feature type="region of interest" description="Disordered" evidence="1">
    <location>
        <begin position="27"/>
        <end position="64"/>
    </location>
</feature>
<comment type="caution">
    <text evidence="3">The sequence shown here is derived from an EMBL/GenBank/DDBJ whole genome shotgun (WGS) entry which is preliminary data.</text>
</comment>
<sequence length="99" mass="10571">MNTPAKHKRLYPLVWITAALLTSSAAYASETHSPTAPADAQTAAAESSNCLQHTGSRIRRSEARPCVAAPGQVITREEIERTGATTTADAIRRLSPSVR</sequence>
<dbReference type="Proteomes" id="UP001465331">
    <property type="component" value="Unassembled WGS sequence"/>
</dbReference>
<reference evidence="3 4" key="1">
    <citation type="submission" date="2024-06" db="EMBL/GenBank/DDBJ databases">
        <authorList>
            <person name="Li Z."/>
            <person name="Jiang Y."/>
        </authorList>
    </citation>
    <scope>NUCLEOTIDE SEQUENCE [LARGE SCALE GENOMIC DNA]</scope>
    <source>
        <strain evidence="3 4">HSW-8</strain>
    </source>
</reference>
<feature type="region of interest" description="Disordered" evidence="1">
    <location>
        <begin position="79"/>
        <end position="99"/>
    </location>
</feature>
<gene>
    <name evidence="3" type="ORF">ABSH63_08645</name>
</gene>
<protein>
    <submittedName>
        <fullName evidence="3">Plug domain-containing protein</fullName>
    </submittedName>
</protein>
<feature type="compositionally biased region" description="Low complexity" evidence="1">
    <location>
        <begin position="27"/>
        <end position="45"/>
    </location>
</feature>
<accession>A0ABV2AA79</accession>
<evidence type="ECO:0000313" key="4">
    <source>
        <dbReference type="Proteomes" id="UP001465331"/>
    </source>
</evidence>